<feature type="compositionally biased region" description="Pro residues" evidence="9">
    <location>
        <begin position="89"/>
        <end position="98"/>
    </location>
</feature>
<keyword evidence="3" id="KW-0378">Hydrolase</keyword>
<dbReference type="AlphaFoldDB" id="A0AAV2PS60"/>
<reference evidence="11 12" key="1">
    <citation type="submission" date="2024-05" db="EMBL/GenBank/DDBJ databases">
        <authorList>
            <person name="Wallberg A."/>
        </authorList>
    </citation>
    <scope>NUCLEOTIDE SEQUENCE [LARGE SCALE GENOMIC DNA]</scope>
</reference>
<dbReference type="PROSITE" id="PS50215">
    <property type="entry name" value="ADAM_MEPRO"/>
    <property type="match status" value="1"/>
</dbReference>
<protein>
    <recommendedName>
        <fullName evidence="10">Peptidase M12B domain-containing protein</fullName>
    </recommendedName>
</protein>
<comment type="caution">
    <text evidence="11">The sequence shown here is derived from an EMBL/GenBank/DDBJ whole genome shotgun (WGS) entry which is preliminary data.</text>
</comment>
<feature type="binding site" evidence="8">
    <location>
        <position position="341"/>
    </location>
    <ligand>
        <name>Zn(2+)</name>
        <dbReference type="ChEBI" id="CHEBI:29105"/>
        <note>catalytic</note>
    </ligand>
</feature>
<evidence type="ECO:0000313" key="12">
    <source>
        <dbReference type="Proteomes" id="UP001497623"/>
    </source>
</evidence>
<feature type="active site" evidence="8">
    <location>
        <position position="342"/>
    </location>
</feature>
<gene>
    <name evidence="11" type="ORF">MNOR_LOCUS2860</name>
</gene>
<dbReference type="GO" id="GO:0046872">
    <property type="term" value="F:metal ion binding"/>
    <property type="evidence" value="ECO:0007669"/>
    <property type="project" value="UniProtKB-KW"/>
</dbReference>
<feature type="compositionally biased region" description="Basic and acidic residues" evidence="9">
    <location>
        <begin position="141"/>
        <end position="158"/>
    </location>
</feature>
<evidence type="ECO:0000256" key="8">
    <source>
        <dbReference type="PROSITE-ProRule" id="PRU00276"/>
    </source>
</evidence>
<evidence type="ECO:0000256" key="3">
    <source>
        <dbReference type="ARBA" id="ARBA00022801"/>
    </source>
</evidence>
<feature type="binding site" evidence="8">
    <location>
        <position position="345"/>
    </location>
    <ligand>
        <name>Zn(2+)</name>
        <dbReference type="ChEBI" id="CHEBI:29105"/>
        <note>catalytic</note>
    </ligand>
</feature>
<evidence type="ECO:0000256" key="7">
    <source>
        <dbReference type="ARBA" id="ARBA00023180"/>
    </source>
</evidence>
<feature type="binding site" evidence="8">
    <location>
        <position position="351"/>
    </location>
    <ligand>
        <name>Zn(2+)</name>
        <dbReference type="ChEBI" id="CHEBI:29105"/>
        <note>catalytic</note>
    </ligand>
</feature>
<proteinExistence type="predicted"/>
<evidence type="ECO:0000256" key="4">
    <source>
        <dbReference type="ARBA" id="ARBA00022833"/>
    </source>
</evidence>
<dbReference type="GO" id="GO:0030198">
    <property type="term" value="P:extracellular matrix organization"/>
    <property type="evidence" value="ECO:0007669"/>
    <property type="project" value="TreeGrafter"/>
</dbReference>
<evidence type="ECO:0000256" key="2">
    <source>
        <dbReference type="ARBA" id="ARBA00022723"/>
    </source>
</evidence>
<dbReference type="GO" id="GO:0031012">
    <property type="term" value="C:extracellular matrix"/>
    <property type="evidence" value="ECO:0007669"/>
    <property type="project" value="TreeGrafter"/>
</dbReference>
<keyword evidence="7" id="KW-0325">Glycoprotein</keyword>
<feature type="domain" description="Peptidase M12B" evidence="10">
    <location>
        <begin position="174"/>
        <end position="388"/>
    </location>
</feature>
<sequence>MDEKDYHLSVTPTSWLVGANATVSTFGSAHQDARRGFFQEPLLPRPCLYYVGDHLDDAAPTGSLSLCHDDGPRVILFDGPEITELLPHPASPRIPVPPGHIMDKKSSHRRSHIVKRYTMPAIDDLHNHFCPDGSACASSRRSSESSEHITNKVKKDGQKSGVPHKRVTTYSHPLVVELGLFLDKALIDLFGDFLGSDDLLIDLVIGMINNVQALYNHRSLGREVKFIITHLRLLRAQPDDLPTHNADRIKLLKAFCGYNQRHNGPDDNTSDHWDVGVYLSGLNFVSETPEGVTSGVTMGLAYTGGVCQAPQSCVISEMGATNWRGKPYPSAGALASYVLAHEIGHSLGLRHDGVSNDCERNGYLMAAGRGLRGATTWSICARRKLAELDGPCLKEASAMAIAGPDGAIMDHSVYAGMPGQVWDAQEQCRWFLRDNDAQLEDISRMHEVCDSVSCASPHRIATYLAGPALEGTYCGDQNWCKGGSCVPWGSHRPAKIIRGGMSVWTPEPCQSACVNDGTGWQYSRRQCNSPQPQNSDSGCMSGQLKVNLCPDQKVCGITPRRTVSQLVSDLCREVASHRAGILAEGSQLSYDSAAAWKSCALYCRKKDSNSLWTPRYEFQDLPHIPTHLPDGTPCHEHNDEIYVCLNHICVPKATFSQRVASPLPAEDEKIPSQRVSLEWDLDLGTVAEDYPAFDLDDLF</sequence>
<dbReference type="Proteomes" id="UP001497623">
    <property type="component" value="Unassembled WGS sequence"/>
</dbReference>
<accession>A0AAV2PS60</accession>
<evidence type="ECO:0000313" key="11">
    <source>
        <dbReference type="EMBL" id="CAL4062803.1"/>
    </source>
</evidence>
<keyword evidence="5" id="KW-0482">Metalloprotease</keyword>
<dbReference type="PANTHER" id="PTHR13723:SF294">
    <property type="entry name" value="A DISINTEGRIN AND METALLOPROTEINASE WITH THROMBOSPONDIN MOTIFS 7-LIKE PROTEIN"/>
    <property type="match status" value="1"/>
</dbReference>
<dbReference type="Pfam" id="PF13582">
    <property type="entry name" value="Reprolysin_3"/>
    <property type="match status" value="1"/>
</dbReference>
<dbReference type="Pfam" id="PF17771">
    <property type="entry name" value="ADAMTS_CR_2"/>
    <property type="match status" value="1"/>
</dbReference>
<dbReference type="GO" id="GO:0006508">
    <property type="term" value="P:proteolysis"/>
    <property type="evidence" value="ECO:0007669"/>
    <property type="project" value="UniProtKB-KW"/>
</dbReference>
<name>A0AAV2PS60_MEGNR</name>
<dbReference type="InterPro" id="IPR050439">
    <property type="entry name" value="ADAMTS_ADAMTS-like"/>
</dbReference>
<dbReference type="InterPro" id="IPR024079">
    <property type="entry name" value="MetalloPept_cat_dom_sf"/>
</dbReference>
<evidence type="ECO:0000256" key="9">
    <source>
        <dbReference type="SAM" id="MobiDB-lite"/>
    </source>
</evidence>
<dbReference type="GO" id="GO:0004222">
    <property type="term" value="F:metalloendopeptidase activity"/>
    <property type="evidence" value="ECO:0007669"/>
    <property type="project" value="InterPro"/>
</dbReference>
<dbReference type="Gene3D" id="3.40.390.10">
    <property type="entry name" value="Collagenase (Catalytic Domain)"/>
    <property type="match status" value="1"/>
</dbReference>
<dbReference type="EMBL" id="CAXKWB010000922">
    <property type="protein sequence ID" value="CAL4062803.1"/>
    <property type="molecule type" value="Genomic_DNA"/>
</dbReference>
<dbReference type="InterPro" id="IPR001590">
    <property type="entry name" value="Peptidase_M12B"/>
</dbReference>
<dbReference type="SUPFAM" id="SSF55486">
    <property type="entry name" value="Metalloproteases ('zincins'), catalytic domain"/>
    <property type="match status" value="1"/>
</dbReference>
<feature type="non-terminal residue" evidence="11">
    <location>
        <position position="699"/>
    </location>
</feature>
<feature type="region of interest" description="Disordered" evidence="9">
    <location>
        <begin position="136"/>
        <end position="165"/>
    </location>
</feature>
<keyword evidence="4 8" id="KW-0862">Zinc</keyword>
<dbReference type="InterPro" id="IPR041645">
    <property type="entry name" value="ADAMTS_CR_2"/>
</dbReference>
<dbReference type="Gene3D" id="3.40.1620.60">
    <property type="match status" value="1"/>
</dbReference>
<evidence type="ECO:0000259" key="10">
    <source>
        <dbReference type="PROSITE" id="PS50215"/>
    </source>
</evidence>
<keyword evidence="1" id="KW-0645">Protease</keyword>
<evidence type="ECO:0000256" key="5">
    <source>
        <dbReference type="ARBA" id="ARBA00023049"/>
    </source>
</evidence>
<feature type="region of interest" description="Disordered" evidence="9">
    <location>
        <begin position="87"/>
        <end position="107"/>
    </location>
</feature>
<keyword evidence="6" id="KW-1015">Disulfide bond</keyword>
<keyword evidence="12" id="KW-1185">Reference proteome</keyword>
<keyword evidence="2 8" id="KW-0479">Metal-binding</keyword>
<organism evidence="11 12">
    <name type="scientific">Meganyctiphanes norvegica</name>
    <name type="common">Northern krill</name>
    <name type="synonym">Thysanopoda norvegica</name>
    <dbReference type="NCBI Taxonomy" id="48144"/>
    <lineage>
        <taxon>Eukaryota</taxon>
        <taxon>Metazoa</taxon>
        <taxon>Ecdysozoa</taxon>
        <taxon>Arthropoda</taxon>
        <taxon>Crustacea</taxon>
        <taxon>Multicrustacea</taxon>
        <taxon>Malacostraca</taxon>
        <taxon>Eumalacostraca</taxon>
        <taxon>Eucarida</taxon>
        <taxon>Euphausiacea</taxon>
        <taxon>Euphausiidae</taxon>
        <taxon>Meganyctiphanes</taxon>
    </lineage>
</organism>
<dbReference type="PANTHER" id="PTHR13723">
    <property type="entry name" value="ADAMTS A DISINTEGRIN AND METALLOPROTEASE WITH THROMBOSPONDIN MOTIFS PROTEASE"/>
    <property type="match status" value="1"/>
</dbReference>
<comment type="caution">
    <text evidence="8">Lacks conserved residue(s) required for the propagation of feature annotation.</text>
</comment>
<evidence type="ECO:0000256" key="1">
    <source>
        <dbReference type="ARBA" id="ARBA00022670"/>
    </source>
</evidence>
<evidence type="ECO:0000256" key="6">
    <source>
        <dbReference type="ARBA" id="ARBA00023157"/>
    </source>
</evidence>